<dbReference type="Pfam" id="PF14850">
    <property type="entry name" value="Pro_dh-DNA_bdg"/>
    <property type="match status" value="1"/>
</dbReference>
<dbReference type="GO" id="GO:0003842">
    <property type="term" value="F:L-glutamate gamma-semialdehyde dehydrogenase activity"/>
    <property type="evidence" value="ECO:0007669"/>
    <property type="project" value="UniProtKB-UniRule"/>
</dbReference>
<dbReference type="FunFam" id="3.40.309.10:FF:000005">
    <property type="entry name" value="1-pyrroline-5-carboxylate dehydrogenase 1"/>
    <property type="match status" value="1"/>
</dbReference>
<keyword evidence="5" id="KW-0805">Transcription regulation</keyword>
<dbReference type="AlphaFoldDB" id="A0AA50QCC6"/>
<dbReference type="InterPro" id="IPR024082">
    <property type="entry name" value="PRODH_PutA_dom_II"/>
</dbReference>
<keyword evidence="5" id="KW-0642">Proline metabolism</keyword>
<evidence type="ECO:0000259" key="9">
    <source>
        <dbReference type="Pfam" id="PF14850"/>
    </source>
</evidence>
<dbReference type="InterPro" id="IPR005933">
    <property type="entry name" value="PutA_C"/>
</dbReference>
<dbReference type="InterPro" id="IPR029041">
    <property type="entry name" value="FAD-linked_oxidoreductase-like"/>
</dbReference>
<dbReference type="InterPro" id="IPR015590">
    <property type="entry name" value="Aldehyde_DH_dom"/>
</dbReference>
<comment type="pathway">
    <text evidence="1 5">Amino-acid degradation; L-proline degradation into L-glutamate; L-glutamate from L-proline: step 2/2.</text>
</comment>
<dbReference type="InterPro" id="IPR025703">
    <property type="entry name" value="Bifunct_PutA"/>
</dbReference>
<feature type="active site" evidence="6">
    <location>
        <position position="808"/>
    </location>
</feature>
<dbReference type="PANTHER" id="PTHR42862:SF1">
    <property type="entry name" value="DELTA-1-PYRROLINE-5-CARBOXYLATE DEHYDROGENASE 2, ISOFORM A-RELATED"/>
    <property type="match status" value="1"/>
</dbReference>
<dbReference type="NCBIfam" id="TIGR01238">
    <property type="entry name" value="D1pyr5carbox3"/>
    <property type="match status" value="1"/>
</dbReference>
<keyword evidence="5" id="KW-0804">Transcription</keyword>
<dbReference type="Gene3D" id="3.20.20.220">
    <property type="match status" value="1"/>
</dbReference>
<evidence type="ECO:0000259" key="8">
    <source>
        <dbReference type="Pfam" id="PF01619"/>
    </source>
</evidence>
<dbReference type="Proteomes" id="UP001223802">
    <property type="component" value="Chromosome"/>
</dbReference>
<dbReference type="PIRSF" id="PIRSF000197">
    <property type="entry name" value="Bifunct_PutA"/>
    <property type="match status" value="1"/>
</dbReference>
<name>A0AA50QCC6_9GAMM</name>
<gene>
    <name evidence="10" type="primary">putA</name>
    <name evidence="10" type="ORF">PU634_01245</name>
</gene>
<dbReference type="InterPro" id="IPR016162">
    <property type="entry name" value="Ald_DH_N"/>
</dbReference>
<dbReference type="NCBIfam" id="NF008869">
    <property type="entry name" value="PRK11904.1"/>
    <property type="match status" value="1"/>
</dbReference>
<dbReference type="Pfam" id="PF00171">
    <property type="entry name" value="Aldedh"/>
    <property type="match status" value="1"/>
</dbReference>
<dbReference type="SUPFAM" id="SSF53720">
    <property type="entry name" value="ALDH-like"/>
    <property type="match status" value="1"/>
</dbReference>
<keyword evidence="11" id="KW-1185">Reference proteome</keyword>
<evidence type="ECO:0000256" key="4">
    <source>
        <dbReference type="ARBA" id="ARBA00048142"/>
    </source>
</evidence>
<evidence type="ECO:0000256" key="1">
    <source>
        <dbReference type="ARBA" id="ARBA00004786"/>
    </source>
</evidence>
<feature type="domain" description="Proline dehydrogenase" evidence="8">
    <location>
        <begin position="196"/>
        <end position="491"/>
    </location>
</feature>
<comment type="catalytic activity">
    <reaction evidence="5">
        <text>L-proline + a quinone = (S)-1-pyrroline-5-carboxylate + a quinol + H(+)</text>
        <dbReference type="Rhea" id="RHEA:23784"/>
        <dbReference type="ChEBI" id="CHEBI:15378"/>
        <dbReference type="ChEBI" id="CHEBI:17388"/>
        <dbReference type="ChEBI" id="CHEBI:24646"/>
        <dbReference type="ChEBI" id="CHEBI:60039"/>
        <dbReference type="ChEBI" id="CHEBI:132124"/>
        <dbReference type="EC" id="1.5.5.2"/>
    </reaction>
</comment>
<keyword evidence="3 5" id="KW-0520">NAD</keyword>
<reference evidence="10 11" key="1">
    <citation type="submission" date="2023-02" db="EMBL/GenBank/DDBJ databases">
        <title>Complete genome sequence of a novel bacterium Oceanimonas sp. NTOU-MSR1 isolated from marine coast sediment.</title>
        <authorList>
            <person name="Yang H.-T."/>
            <person name="Chen Y.-L."/>
            <person name="Ho Y.-N."/>
        </authorList>
    </citation>
    <scope>NUCLEOTIDE SEQUENCE [LARGE SCALE GENOMIC DNA]</scope>
    <source>
        <strain evidence="10 11">NTOU-MSR1</strain>
    </source>
</reference>
<dbReference type="InterPro" id="IPR002872">
    <property type="entry name" value="Proline_DH_dom"/>
</dbReference>
<dbReference type="EC" id="1.5.5.2" evidence="5"/>
<dbReference type="GO" id="GO:0010133">
    <property type="term" value="P:L-proline catabolic process to L-glutamate"/>
    <property type="evidence" value="ECO:0007669"/>
    <property type="project" value="UniProtKB-UniRule"/>
</dbReference>
<dbReference type="InterPro" id="IPR050485">
    <property type="entry name" value="Proline_metab_enzyme"/>
</dbReference>
<dbReference type="PROSITE" id="PS00070">
    <property type="entry name" value="ALDEHYDE_DEHYDR_CYS"/>
    <property type="match status" value="1"/>
</dbReference>
<evidence type="ECO:0000256" key="5">
    <source>
        <dbReference type="PIRNR" id="PIRNR000197"/>
    </source>
</evidence>
<dbReference type="EMBL" id="CP118224">
    <property type="protein sequence ID" value="WMC11019.1"/>
    <property type="molecule type" value="Genomic_DNA"/>
</dbReference>
<comment type="similarity">
    <text evidence="5">In the N-terminal section; belongs to the proline dehydrogenase family.</text>
</comment>
<dbReference type="GO" id="GO:0009898">
    <property type="term" value="C:cytoplasmic side of plasma membrane"/>
    <property type="evidence" value="ECO:0007669"/>
    <property type="project" value="TreeGrafter"/>
</dbReference>
<keyword evidence="5" id="KW-0678">Repressor</keyword>
<feature type="domain" description="Aldehyde dehydrogenase" evidence="7">
    <location>
        <begin position="574"/>
        <end position="1036"/>
    </location>
</feature>
<dbReference type="RefSeq" id="WP_306762270.1">
    <property type="nucleotide sequence ID" value="NZ_CP118224.1"/>
</dbReference>
<organism evidence="10 11">
    <name type="scientific">Oceanimonas pelagia</name>
    <dbReference type="NCBI Taxonomy" id="3028314"/>
    <lineage>
        <taxon>Bacteria</taxon>
        <taxon>Pseudomonadati</taxon>
        <taxon>Pseudomonadota</taxon>
        <taxon>Gammaproteobacteria</taxon>
        <taxon>Aeromonadales</taxon>
        <taxon>Aeromonadaceae</taxon>
        <taxon>Oceanimonas</taxon>
    </lineage>
</organism>
<dbReference type="InterPro" id="IPR016161">
    <property type="entry name" value="Ald_DH/histidinol_DH"/>
</dbReference>
<dbReference type="Gene3D" id="1.20.5.460">
    <property type="entry name" value="Single helix bin"/>
    <property type="match status" value="1"/>
</dbReference>
<dbReference type="PANTHER" id="PTHR42862">
    <property type="entry name" value="DELTA-1-PYRROLINE-5-CARBOXYLATE DEHYDROGENASE 1, ISOFORM A-RELATED"/>
    <property type="match status" value="1"/>
</dbReference>
<dbReference type="GO" id="GO:0004657">
    <property type="term" value="F:proline dehydrogenase activity"/>
    <property type="evidence" value="ECO:0007669"/>
    <property type="project" value="UniProtKB-UniRule"/>
</dbReference>
<dbReference type="CDD" id="cd07125">
    <property type="entry name" value="ALDH_PutA-P5CDH"/>
    <property type="match status" value="1"/>
</dbReference>
<dbReference type="KEGG" id="ope:PU634_01245"/>
<feature type="domain" description="Proline dehydrogenase PutA" evidence="9">
    <location>
        <begin position="74"/>
        <end position="187"/>
    </location>
</feature>
<evidence type="ECO:0000313" key="11">
    <source>
        <dbReference type="Proteomes" id="UP001223802"/>
    </source>
</evidence>
<keyword evidence="5" id="KW-0285">Flavoprotein</keyword>
<keyword evidence="2 5" id="KW-0560">Oxidoreductase</keyword>
<comment type="pathway">
    <text evidence="5">Amino-acid degradation; L-proline degradation into L-glutamate; L-glutamate from L-proline: step 1/2.</text>
</comment>
<dbReference type="Gene3D" id="3.40.605.10">
    <property type="entry name" value="Aldehyde Dehydrogenase, Chain A, domain 1"/>
    <property type="match status" value="1"/>
</dbReference>
<evidence type="ECO:0000313" key="10">
    <source>
        <dbReference type="EMBL" id="WMC11019.1"/>
    </source>
</evidence>
<keyword evidence="5" id="KW-0274">FAD</keyword>
<dbReference type="InterPro" id="IPR016163">
    <property type="entry name" value="Ald_DH_C"/>
</dbReference>
<dbReference type="EC" id="1.2.1.88" evidence="5"/>
<evidence type="ECO:0000259" key="7">
    <source>
        <dbReference type="Pfam" id="PF00171"/>
    </source>
</evidence>
<comment type="catalytic activity">
    <reaction evidence="4 5">
        <text>L-glutamate 5-semialdehyde + NAD(+) + H2O = L-glutamate + NADH + 2 H(+)</text>
        <dbReference type="Rhea" id="RHEA:30235"/>
        <dbReference type="ChEBI" id="CHEBI:15377"/>
        <dbReference type="ChEBI" id="CHEBI:15378"/>
        <dbReference type="ChEBI" id="CHEBI:29985"/>
        <dbReference type="ChEBI" id="CHEBI:57540"/>
        <dbReference type="ChEBI" id="CHEBI:57945"/>
        <dbReference type="ChEBI" id="CHEBI:58066"/>
        <dbReference type="EC" id="1.2.1.88"/>
    </reaction>
</comment>
<feature type="active site" evidence="6">
    <location>
        <position position="842"/>
    </location>
</feature>
<proteinExistence type="inferred from homology"/>
<comment type="function">
    <text evidence="5">Oxidizes proline to glutamate for use as a carbon and nitrogen source.</text>
</comment>
<evidence type="ECO:0000256" key="6">
    <source>
        <dbReference type="PIRSR" id="PIRSR000197-1"/>
    </source>
</evidence>
<dbReference type="InterPro" id="IPR016160">
    <property type="entry name" value="Ald_DH_CS_CYS"/>
</dbReference>
<keyword evidence="5" id="KW-0238">DNA-binding</keyword>
<dbReference type="InterPro" id="IPR024089">
    <property type="entry name" value="PRODH_PutA_dom_I/II"/>
</dbReference>
<accession>A0AA50QCC6</accession>
<dbReference type="SUPFAM" id="SSF51730">
    <property type="entry name" value="FAD-linked oxidoreductase"/>
    <property type="match status" value="1"/>
</dbReference>
<sequence length="1055" mass="114538">MFTVARVFAPDYSPSDLAALRQDITHNYAVEENAWLARLLEQLPASGPDMAHLESQARRLVTRVREQSDGGDGIDAFLQQYSLDTQEGIILMCLAEALLRIPDSHTADELIKDKLSGADWARHFRQSDSTLVNASTWGLMLTGRIVRMDKKLDGNPANVLSRMINRLGEPVVRSAMYAAMKIMGKQFVLGRTIGEALKASRKSREQGYTHSYDMLGEAAMTAADAEKYRADYASAIAAVGNEKLNHPEVPRPSISIKLSALHPRYEEANRARVLSELYATVEGLLQTARKLDVFITIDAEEMDRLELSLDLFEKLYRSDVNQGWGGLGLVVQAYSKRALPVLCWLTALAREQGDEIPLRLVKGAYWDSEIKHSQQAGLDGYPVYTRKAGTDVAYLVCARYLLSAATEGAIYPQFATHNAHTVVAVLNMAGERRFEFQRLHGMGEELYDAVLTENPGLHCRIYAPVGAHKDLLPYLVRRLLENGANTSFVHKLVDPDTPIDTLITHPVTSLRECRSLANDRIPLPRNIFADRKNSAGINLNIAATRTPLFHTLEQLAGKQWQAAPLVAGKTVSGEQRPVLSPQNTAQQVGTVVFADKTTVEQAITHAENAFKGWRDTQVETRAAALEKLADLLEANSAEFISLCAREAGKLLQDGIDEVREAVDFCRYYANEGRRLMAEPVKLPGYTGELNLLQAQGRGPFVCISPWNFPLAIFLGQVSAALITGNTVLAKPAEQTSLIAHRAVTLAHEAGIPGDVLQLLPGDGASVGAALTADPRIAGVCFTGSTDTARLINQTLASRDGAIVPLIAETGGQNAMIVDSTALPEQVVRDVLRAAFQSAGQRCSALRVLYLQDDIADRVLELLEGAMQELSVADPALWSTDVGPVIDADAQSGLQEHLDAMKAAGHRIIAEAPMPEACANGFYIRPTALEIGGIGELEKEQFGPILHVARFRAKDIDKVIDDINATGYGLTLGVHSRNESFAAQVASRIEAGNVYINRDQIGAMVGVQPFGGRGLSGTGPKAGGPHYLARFITEKTITNNTTAIGGNATLLSLGEG</sequence>
<dbReference type="GO" id="GO:0003677">
    <property type="term" value="F:DNA binding"/>
    <property type="evidence" value="ECO:0007669"/>
    <property type="project" value="UniProtKB-KW"/>
</dbReference>
<protein>
    <recommendedName>
        <fullName evidence="5">Bifunctional protein PutA</fullName>
    </recommendedName>
    <domain>
        <recommendedName>
            <fullName evidence="5">Proline dehydrogenase</fullName>
            <ecNumber evidence="5">1.5.5.2</ecNumber>
        </recommendedName>
        <alternativeName>
            <fullName evidence="5">Proline oxidase</fullName>
        </alternativeName>
    </domain>
    <domain>
        <recommendedName>
            <fullName evidence="5">Delta-1-pyrroline-5-carboxylate dehydrogenase</fullName>
            <shortName evidence="5">P5C dehydrogenase</shortName>
            <ecNumber evidence="5">1.2.1.88</ecNumber>
        </recommendedName>
        <alternativeName>
            <fullName evidence="5">L-glutamate gamma-semialdehyde dehydrogenase</fullName>
        </alternativeName>
    </domain>
</protein>
<comment type="similarity">
    <text evidence="5">In the C-terminal section; belongs to the aldehyde dehydrogenase family.</text>
</comment>
<dbReference type="GO" id="GO:0003700">
    <property type="term" value="F:DNA-binding transcription factor activity"/>
    <property type="evidence" value="ECO:0007669"/>
    <property type="project" value="InterPro"/>
</dbReference>
<comment type="cofactor">
    <cofactor evidence="5">
        <name>FAD</name>
        <dbReference type="ChEBI" id="CHEBI:57692"/>
    </cofactor>
</comment>
<evidence type="ECO:0000256" key="3">
    <source>
        <dbReference type="ARBA" id="ARBA00023027"/>
    </source>
</evidence>
<dbReference type="Pfam" id="PF01619">
    <property type="entry name" value="Pro_dh"/>
    <property type="match status" value="1"/>
</dbReference>
<evidence type="ECO:0000256" key="2">
    <source>
        <dbReference type="ARBA" id="ARBA00023002"/>
    </source>
</evidence>
<dbReference type="Gene3D" id="3.40.309.10">
    <property type="entry name" value="Aldehyde Dehydrogenase, Chain A, domain 2"/>
    <property type="match status" value="1"/>
</dbReference>
<dbReference type="SUPFAM" id="SSF81935">
    <property type="entry name" value="N-terminal domain of bifunctional PutA protein"/>
    <property type="match status" value="1"/>
</dbReference>